<name>A0ABR1B4C0_POLSC</name>
<dbReference type="EMBL" id="JAWJWF010000004">
    <property type="protein sequence ID" value="KAK6634096.1"/>
    <property type="molecule type" value="Genomic_DNA"/>
</dbReference>
<gene>
    <name evidence="1" type="ORF">RUM44_004704</name>
</gene>
<dbReference type="Proteomes" id="UP001359485">
    <property type="component" value="Unassembled WGS sequence"/>
</dbReference>
<organism evidence="1 2">
    <name type="scientific">Polyplax serrata</name>
    <name type="common">Common mouse louse</name>
    <dbReference type="NCBI Taxonomy" id="468196"/>
    <lineage>
        <taxon>Eukaryota</taxon>
        <taxon>Metazoa</taxon>
        <taxon>Ecdysozoa</taxon>
        <taxon>Arthropoda</taxon>
        <taxon>Hexapoda</taxon>
        <taxon>Insecta</taxon>
        <taxon>Pterygota</taxon>
        <taxon>Neoptera</taxon>
        <taxon>Paraneoptera</taxon>
        <taxon>Psocodea</taxon>
        <taxon>Troctomorpha</taxon>
        <taxon>Phthiraptera</taxon>
        <taxon>Anoplura</taxon>
        <taxon>Polyplacidae</taxon>
        <taxon>Polyplax</taxon>
    </lineage>
</organism>
<keyword evidence="2" id="KW-1185">Reference proteome</keyword>
<reference evidence="1 2" key="1">
    <citation type="submission" date="2023-09" db="EMBL/GenBank/DDBJ databases">
        <title>Genomes of two closely related lineages of the louse Polyplax serrata with different host specificities.</title>
        <authorList>
            <person name="Martinu J."/>
            <person name="Tarabai H."/>
            <person name="Stefka J."/>
            <person name="Hypsa V."/>
        </authorList>
    </citation>
    <scope>NUCLEOTIDE SEQUENCE [LARGE SCALE GENOMIC DNA]</scope>
    <source>
        <strain evidence="1">98ZLc_SE</strain>
    </source>
</reference>
<evidence type="ECO:0000313" key="1">
    <source>
        <dbReference type="EMBL" id="KAK6634096.1"/>
    </source>
</evidence>
<comment type="caution">
    <text evidence="1">The sequence shown here is derived from an EMBL/GenBank/DDBJ whole genome shotgun (WGS) entry which is preliminary data.</text>
</comment>
<sequence length="151" mass="17356">MAHPPGRRLNGFPLNLVDFAERLIPESSGRRKCAFKKKAKRNSSWLEGLDIGRTLRDPLRKSRGGQRANGQKFIVVDVVVVVVVVDYVDDDCDVLLQGNVTDVVGRFEAVYGGFLKRPFEMSLWRFQIDCRIVPRWREIKFFAEEEEDDGK</sequence>
<evidence type="ECO:0000313" key="2">
    <source>
        <dbReference type="Proteomes" id="UP001359485"/>
    </source>
</evidence>
<protein>
    <submittedName>
        <fullName evidence="1">Uncharacterized protein</fullName>
    </submittedName>
</protein>
<proteinExistence type="predicted"/>
<accession>A0ABR1B4C0</accession>